<evidence type="ECO:0000256" key="2">
    <source>
        <dbReference type="ARBA" id="ARBA00022771"/>
    </source>
</evidence>
<evidence type="ECO:0000259" key="6">
    <source>
        <dbReference type="PROSITE" id="PS50966"/>
    </source>
</evidence>
<gene>
    <name evidence="7" type="ORF">PIB30_074479</name>
</gene>
<feature type="domain" description="SWIM-type" evidence="6">
    <location>
        <begin position="21"/>
        <end position="53"/>
    </location>
</feature>
<name>A0ABU6ZNA7_9FABA</name>
<keyword evidence="2 4" id="KW-0863">Zinc-finger</keyword>
<sequence length="157" mass="17330">MASVFSVEELEELSGSFGCAFCVRLRQCTCDCGEFQSLHYPCRHALTSCATASLEWGQFVDPCTACTPFSVFIGQSSRPSLMRACGPRGMGPRSVRTRACDARRKVVPSQPASGRRWTWLSAPRRYAVYADRRGTPNAGVRTHPMETNDLASRWGVS</sequence>
<comment type="caution">
    <text evidence="7">The sequence shown here is derived from an EMBL/GenBank/DDBJ whole genome shotgun (WGS) entry which is preliminary data.</text>
</comment>
<keyword evidence="1" id="KW-0479">Metal-binding</keyword>
<dbReference type="Proteomes" id="UP001341840">
    <property type="component" value="Unassembled WGS sequence"/>
</dbReference>
<evidence type="ECO:0000256" key="5">
    <source>
        <dbReference type="SAM" id="MobiDB-lite"/>
    </source>
</evidence>
<keyword evidence="3" id="KW-0862">Zinc</keyword>
<dbReference type="PROSITE" id="PS50966">
    <property type="entry name" value="ZF_SWIM"/>
    <property type="match status" value="1"/>
</dbReference>
<evidence type="ECO:0000256" key="4">
    <source>
        <dbReference type="PROSITE-ProRule" id="PRU00325"/>
    </source>
</evidence>
<organism evidence="7 8">
    <name type="scientific">Stylosanthes scabra</name>
    <dbReference type="NCBI Taxonomy" id="79078"/>
    <lineage>
        <taxon>Eukaryota</taxon>
        <taxon>Viridiplantae</taxon>
        <taxon>Streptophyta</taxon>
        <taxon>Embryophyta</taxon>
        <taxon>Tracheophyta</taxon>
        <taxon>Spermatophyta</taxon>
        <taxon>Magnoliopsida</taxon>
        <taxon>eudicotyledons</taxon>
        <taxon>Gunneridae</taxon>
        <taxon>Pentapetalae</taxon>
        <taxon>rosids</taxon>
        <taxon>fabids</taxon>
        <taxon>Fabales</taxon>
        <taxon>Fabaceae</taxon>
        <taxon>Papilionoideae</taxon>
        <taxon>50 kb inversion clade</taxon>
        <taxon>dalbergioids sensu lato</taxon>
        <taxon>Dalbergieae</taxon>
        <taxon>Pterocarpus clade</taxon>
        <taxon>Stylosanthes</taxon>
    </lineage>
</organism>
<dbReference type="InterPro" id="IPR007527">
    <property type="entry name" value="Znf_SWIM"/>
</dbReference>
<evidence type="ECO:0000256" key="3">
    <source>
        <dbReference type="ARBA" id="ARBA00022833"/>
    </source>
</evidence>
<reference evidence="7 8" key="1">
    <citation type="journal article" date="2023" name="Plants (Basel)">
        <title>Bridging the Gap: Combining Genomics and Transcriptomics Approaches to Understand Stylosanthes scabra, an Orphan Legume from the Brazilian Caatinga.</title>
        <authorList>
            <person name="Ferreira-Neto J.R.C."/>
            <person name="da Silva M.D."/>
            <person name="Binneck E."/>
            <person name="de Melo N.F."/>
            <person name="da Silva R.H."/>
            <person name="de Melo A.L.T.M."/>
            <person name="Pandolfi V."/>
            <person name="Bustamante F.O."/>
            <person name="Brasileiro-Vidal A.C."/>
            <person name="Benko-Iseppon A.M."/>
        </authorList>
    </citation>
    <scope>NUCLEOTIDE SEQUENCE [LARGE SCALE GENOMIC DNA]</scope>
    <source>
        <tissue evidence="7">Leaves</tissue>
    </source>
</reference>
<dbReference type="InterPro" id="IPR006564">
    <property type="entry name" value="Znf_PMZ"/>
</dbReference>
<keyword evidence="8" id="KW-1185">Reference proteome</keyword>
<accession>A0ABU6ZNA7</accession>
<dbReference type="Pfam" id="PF04434">
    <property type="entry name" value="SWIM"/>
    <property type="match status" value="1"/>
</dbReference>
<dbReference type="EMBL" id="JASCZI010272787">
    <property type="protein sequence ID" value="MED6223492.1"/>
    <property type="molecule type" value="Genomic_DNA"/>
</dbReference>
<dbReference type="SMART" id="SM00575">
    <property type="entry name" value="ZnF_PMZ"/>
    <property type="match status" value="1"/>
</dbReference>
<evidence type="ECO:0000256" key="1">
    <source>
        <dbReference type="ARBA" id="ARBA00022723"/>
    </source>
</evidence>
<evidence type="ECO:0000313" key="7">
    <source>
        <dbReference type="EMBL" id="MED6223492.1"/>
    </source>
</evidence>
<protein>
    <recommendedName>
        <fullName evidence="6">SWIM-type domain-containing protein</fullName>
    </recommendedName>
</protein>
<feature type="region of interest" description="Disordered" evidence="5">
    <location>
        <begin position="134"/>
        <end position="157"/>
    </location>
</feature>
<proteinExistence type="predicted"/>
<evidence type="ECO:0000313" key="8">
    <source>
        <dbReference type="Proteomes" id="UP001341840"/>
    </source>
</evidence>